<feature type="compositionally biased region" description="Polar residues" evidence="1">
    <location>
        <begin position="1"/>
        <end position="33"/>
    </location>
</feature>
<protein>
    <submittedName>
        <fullName evidence="2">Uncharacterized protein</fullName>
    </submittedName>
</protein>
<gene>
    <name evidence="2" type="ORF">NPX13_g4982</name>
</gene>
<evidence type="ECO:0000313" key="2">
    <source>
        <dbReference type="EMBL" id="KAJ3572647.1"/>
    </source>
</evidence>
<comment type="caution">
    <text evidence="2">The sequence shown here is derived from an EMBL/GenBank/DDBJ whole genome shotgun (WGS) entry which is preliminary data.</text>
</comment>
<reference evidence="2" key="1">
    <citation type="submission" date="2022-07" db="EMBL/GenBank/DDBJ databases">
        <title>Genome Sequence of Xylaria arbuscula.</title>
        <authorList>
            <person name="Buettner E."/>
        </authorList>
    </citation>
    <scope>NUCLEOTIDE SEQUENCE</scope>
    <source>
        <strain evidence="2">VT107</strain>
    </source>
</reference>
<dbReference type="Proteomes" id="UP001148614">
    <property type="component" value="Unassembled WGS sequence"/>
</dbReference>
<sequence length="84" mass="8707">MDVDSPENSTGSNETARSVGSSSGFVPMQTSSGNVGGMANNFGMTQRPMMSSSMVGMPSSHPNGMMTPGAGTGPQEWEWLTMSL</sequence>
<evidence type="ECO:0000256" key="1">
    <source>
        <dbReference type="SAM" id="MobiDB-lite"/>
    </source>
</evidence>
<feature type="compositionally biased region" description="Low complexity" evidence="1">
    <location>
        <begin position="48"/>
        <end position="62"/>
    </location>
</feature>
<keyword evidence="3" id="KW-1185">Reference proteome</keyword>
<dbReference type="EMBL" id="JANPWZ010000748">
    <property type="protein sequence ID" value="KAJ3572647.1"/>
    <property type="molecule type" value="Genomic_DNA"/>
</dbReference>
<evidence type="ECO:0000313" key="3">
    <source>
        <dbReference type="Proteomes" id="UP001148614"/>
    </source>
</evidence>
<dbReference type="AlphaFoldDB" id="A0A9W8TLF0"/>
<dbReference type="VEuPathDB" id="FungiDB:F4678DRAFT_457038"/>
<feature type="region of interest" description="Disordered" evidence="1">
    <location>
        <begin position="1"/>
        <end position="84"/>
    </location>
</feature>
<name>A0A9W8TLF0_9PEZI</name>
<accession>A0A9W8TLF0</accession>
<organism evidence="2 3">
    <name type="scientific">Xylaria arbuscula</name>
    <dbReference type="NCBI Taxonomy" id="114810"/>
    <lineage>
        <taxon>Eukaryota</taxon>
        <taxon>Fungi</taxon>
        <taxon>Dikarya</taxon>
        <taxon>Ascomycota</taxon>
        <taxon>Pezizomycotina</taxon>
        <taxon>Sordariomycetes</taxon>
        <taxon>Xylariomycetidae</taxon>
        <taxon>Xylariales</taxon>
        <taxon>Xylariaceae</taxon>
        <taxon>Xylaria</taxon>
    </lineage>
</organism>
<proteinExistence type="predicted"/>